<proteinExistence type="predicted"/>
<feature type="non-terminal residue" evidence="2">
    <location>
        <position position="1"/>
    </location>
</feature>
<evidence type="ECO:0000313" key="3">
    <source>
        <dbReference type="Proteomes" id="UP000265618"/>
    </source>
</evidence>
<feature type="region of interest" description="Disordered" evidence="1">
    <location>
        <begin position="107"/>
        <end position="130"/>
    </location>
</feature>
<evidence type="ECO:0000256" key="1">
    <source>
        <dbReference type="SAM" id="MobiDB-lite"/>
    </source>
</evidence>
<dbReference type="AlphaFoldDB" id="A0A9K3DD23"/>
<protein>
    <submittedName>
        <fullName evidence="2">Uncharacterized protein</fullName>
    </submittedName>
</protein>
<evidence type="ECO:0000313" key="2">
    <source>
        <dbReference type="EMBL" id="GIQ92795.1"/>
    </source>
</evidence>
<feature type="compositionally biased region" description="Acidic residues" evidence="1">
    <location>
        <begin position="23"/>
        <end position="36"/>
    </location>
</feature>
<dbReference type="EMBL" id="BDIP01010567">
    <property type="protein sequence ID" value="GIQ92795.1"/>
    <property type="molecule type" value="Genomic_DNA"/>
</dbReference>
<organism evidence="2 3">
    <name type="scientific">Kipferlia bialata</name>
    <dbReference type="NCBI Taxonomy" id="797122"/>
    <lineage>
        <taxon>Eukaryota</taxon>
        <taxon>Metamonada</taxon>
        <taxon>Carpediemonas-like organisms</taxon>
        <taxon>Kipferlia</taxon>
    </lineage>
</organism>
<feature type="compositionally biased region" description="Polar residues" evidence="1">
    <location>
        <begin position="56"/>
        <end position="78"/>
    </location>
</feature>
<dbReference type="Proteomes" id="UP000265618">
    <property type="component" value="Unassembled WGS sequence"/>
</dbReference>
<accession>A0A9K3DD23</accession>
<comment type="caution">
    <text evidence="2">The sequence shown here is derived from an EMBL/GenBank/DDBJ whole genome shotgun (WGS) entry which is preliminary data.</text>
</comment>
<feature type="compositionally biased region" description="Basic residues" evidence="1">
    <location>
        <begin position="113"/>
        <end position="130"/>
    </location>
</feature>
<gene>
    <name evidence="2" type="ORF">KIPB_016768</name>
</gene>
<name>A0A9K3DD23_9EUKA</name>
<sequence>MGEEEDMPETNWDDILAGNVAEIEDTPMDGEAEEVEEAPKRSKAGQSVLRVKGSLVGSSAATQGSFKQPESKHGSANTRHVKINREIKQMMRGNVVAPEDLALVIGDQETPGMRKKRKKRTRNQHAKMLT</sequence>
<feature type="region of interest" description="Disordered" evidence="1">
    <location>
        <begin position="23"/>
        <end position="80"/>
    </location>
</feature>
<reference evidence="2 3" key="1">
    <citation type="journal article" date="2018" name="PLoS ONE">
        <title>The draft genome of Kipferlia bialata reveals reductive genome evolution in fornicate parasites.</title>
        <authorList>
            <person name="Tanifuji G."/>
            <person name="Takabayashi S."/>
            <person name="Kume K."/>
            <person name="Takagi M."/>
            <person name="Nakayama T."/>
            <person name="Kamikawa R."/>
            <person name="Inagaki Y."/>
            <person name="Hashimoto T."/>
        </authorList>
    </citation>
    <scope>NUCLEOTIDE SEQUENCE [LARGE SCALE GENOMIC DNA]</scope>
    <source>
        <strain evidence="2">NY0173</strain>
    </source>
</reference>
<keyword evidence="3" id="KW-1185">Reference proteome</keyword>